<dbReference type="NCBIfam" id="TIGR00254">
    <property type="entry name" value="GGDEF"/>
    <property type="match status" value="1"/>
</dbReference>
<reference evidence="3 4" key="1">
    <citation type="submission" date="2017-06" db="EMBL/GenBank/DDBJ databases">
        <authorList>
            <person name="Kim H.J."/>
            <person name="Triplett B.A."/>
        </authorList>
    </citation>
    <scope>NUCLEOTIDE SEQUENCE [LARGE SCALE GENOMIC DNA]</scope>
    <source>
        <strain evidence="3 4">SCA</strain>
    </source>
</reference>
<dbReference type="EMBL" id="FZOJ01000036">
    <property type="protein sequence ID" value="SNT06258.1"/>
    <property type="molecule type" value="Genomic_DNA"/>
</dbReference>
<dbReference type="GO" id="GO:1902201">
    <property type="term" value="P:negative regulation of bacterial-type flagellum-dependent cell motility"/>
    <property type="evidence" value="ECO:0007669"/>
    <property type="project" value="TreeGrafter"/>
</dbReference>
<gene>
    <name evidence="3" type="ORF">SAMN05446037_103639</name>
</gene>
<dbReference type="GO" id="GO:0043937">
    <property type="term" value="P:regulation of sporulation"/>
    <property type="evidence" value="ECO:0007669"/>
    <property type="project" value="InterPro"/>
</dbReference>
<dbReference type="OrthoDB" id="9805474at2"/>
<dbReference type="InterPro" id="IPR029787">
    <property type="entry name" value="Nucleotide_cyclase"/>
</dbReference>
<dbReference type="Pfam" id="PF00990">
    <property type="entry name" value="GGDEF"/>
    <property type="match status" value="1"/>
</dbReference>
<accession>A0A239JLH7</accession>
<dbReference type="InterPro" id="IPR000160">
    <property type="entry name" value="GGDEF_dom"/>
</dbReference>
<name>A0A239JLH7_9FIRM</name>
<evidence type="ECO:0000313" key="4">
    <source>
        <dbReference type="Proteomes" id="UP000198304"/>
    </source>
</evidence>
<dbReference type="GO" id="GO:0043709">
    <property type="term" value="P:cell adhesion involved in single-species biofilm formation"/>
    <property type="evidence" value="ECO:0007669"/>
    <property type="project" value="TreeGrafter"/>
</dbReference>
<dbReference type="GO" id="GO:0046983">
    <property type="term" value="F:protein dimerization activity"/>
    <property type="evidence" value="ECO:0007669"/>
    <property type="project" value="InterPro"/>
</dbReference>
<dbReference type="CDD" id="cd01949">
    <property type="entry name" value="GGDEF"/>
    <property type="match status" value="1"/>
</dbReference>
<protein>
    <submittedName>
        <fullName evidence="3">Diguanylate cyclase (GGDEF) domain-containing protein</fullName>
    </submittedName>
</protein>
<dbReference type="InterPro" id="IPR036638">
    <property type="entry name" value="HLH_DNA-bd_sf"/>
</dbReference>
<sequence>MTKNKYEKNTGIILIDSSGDVLYSSSNCKYETNNFLKEIRVFDRIRTENFGMKMCGKYKVFIERILITNQTIYVVEFMNVVHTDSLLPIEYKDLMSGLYNRNMWEHLLKDGWKELRYQFNALVIIDIDNLKEVNDREGYAVGDRIIKIVADSIKESIRSKDIAFRYGGDEFTILLNDLKNNNINKLVDRIKRRLCKNAKDNEIRVSIGTTILKDLSELQIAFQKANQDLYEEKQYKKLQIINEKYYELAELKETIEETRGKLNDLVVVKQNHLSEDILDLSRKLDHMIYRYAVMEINLKSMNCQVK</sequence>
<keyword evidence="4" id="KW-1185">Reference proteome</keyword>
<dbReference type="RefSeq" id="WP_089285032.1">
    <property type="nucleotide sequence ID" value="NZ_FZOJ01000036.1"/>
</dbReference>
<evidence type="ECO:0000256" key="1">
    <source>
        <dbReference type="SAM" id="Coils"/>
    </source>
</evidence>
<dbReference type="GO" id="GO:0052621">
    <property type="term" value="F:diguanylate cyclase activity"/>
    <property type="evidence" value="ECO:0007669"/>
    <property type="project" value="TreeGrafter"/>
</dbReference>
<proteinExistence type="predicted"/>
<dbReference type="PANTHER" id="PTHR45138:SF9">
    <property type="entry name" value="DIGUANYLATE CYCLASE DGCM-RELATED"/>
    <property type="match status" value="1"/>
</dbReference>
<organism evidence="3 4">
    <name type="scientific">Anaerovirgula multivorans</name>
    <dbReference type="NCBI Taxonomy" id="312168"/>
    <lineage>
        <taxon>Bacteria</taxon>
        <taxon>Bacillati</taxon>
        <taxon>Bacillota</taxon>
        <taxon>Clostridia</taxon>
        <taxon>Peptostreptococcales</taxon>
        <taxon>Natronincolaceae</taxon>
        <taxon>Anaerovirgula</taxon>
    </lineage>
</organism>
<dbReference type="PANTHER" id="PTHR45138">
    <property type="entry name" value="REGULATORY COMPONENTS OF SENSORY TRANSDUCTION SYSTEM"/>
    <property type="match status" value="1"/>
</dbReference>
<dbReference type="Pfam" id="PF09388">
    <property type="entry name" value="SpoOE-like"/>
    <property type="match status" value="1"/>
</dbReference>
<dbReference type="InterPro" id="IPR043128">
    <property type="entry name" value="Rev_trsase/Diguanyl_cyclase"/>
</dbReference>
<keyword evidence="1" id="KW-0175">Coiled coil</keyword>
<dbReference type="SUPFAM" id="SSF140500">
    <property type="entry name" value="BAS1536-like"/>
    <property type="match status" value="1"/>
</dbReference>
<feature type="domain" description="GGDEF" evidence="2">
    <location>
        <begin position="118"/>
        <end position="243"/>
    </location>
</feature>
<dbReference type="Gene3D" id="3.30.70.270">
    <property type="match status" value="1"/>
</dbReference>
<evidence type="ECO:0000259" key="2">
    <source>
        <dbReference type="PROSITE" id="PS50887"/>
    </source>
</evidence>
<dbReference type="Gene3D" id="4.10.280.10">
    <property type="entry name" value="Helix-loop-helix DNA-binding domain"/>
    <property type="match status" value="1"/>
</dbReference>
<feature type="coiled-coil region" evidence="1">
    <location>
        <begin position="241"/>
        <end position="268"/>
    </location>
</feature>
<dbReference type="AlphaFoldDB" id="A0A239JLH7"/>
<dbReference type="InterPro" id="IPR050469">
    <property type="entry name" value="Diguanylate_Cyclase"/>
</dbReference>
<dbReference type="SMART" id="SM00267">
    <property type="entry name" value="GGDEF"/>
    <property type="match status" value="1"/>
</dbReference>
<dbReference type="PROSITE" id="PS50887">
    <property type="entry name" value="GGDEF"/>
    <property type="match status" value="1"/>
</dbReference>
<dbReference type="InterPro" id="IPR037208">
    <property type="entry name" value="Spo0E-like_sf"/>
</dbReference>
<dbReference type="Proteomes" id="UP000198304">
    <property type="component" value="Unassembled WGS sequence"/>
</dbReference>
<dbReference type="InterPro" id="IPR018540">
    <property type="entry name" value="Spo0E-like"/>
</dbReference>
<evidence type="ECO:0000313" key="3">
    <source>
        <dbReference type="EMBL" id="SNT06258.1"/>
    </source>
</evidence>
<dbReference type="GO" id="GO:0005886">
    <property type="term" value="C:plasma membrane"/>
    <property type="evidence" value="ECO:0007669"/>
    <property type="project" value="TreeGrafter"/>
</dbReference>
<dbReference type="SUPFAM" id="SSF55073">
    <property type="entry name" value="Nucleotide cyclase"/>
    <property type="match status" value="1"/>
</dbReference>